<proteinExistence type="predicted"/>
<protein>
    <recommendedName>
        <fullName evidence="4">ABC-2 family transporter protein</fullName>
    </recommendedName>
</protein>
<feature type="transmembrane region" description="Helical" evidence="1">
    <location>
        <begin position="171"/>
        <end position="191"/>
    </location>
</feature>
<keyword evidence="1" id="KW-0472">Membrane</keyword>
<name>A0A239K8U7_9ACTN</name>
<dbReference type="EMBL" id="FZNR01000046">
    <property type="protein sequence ID" value="SNT14886.1"/>
    <property type="molecule type" value="Genomic_DNA"/>
</dbReference>
<dbReference type="OrthoDB" id="3288304at2"/>
<accession>A0A239K8U7</accession>
<evidence type="ECO:0000313" key="3">
    <source>
        <dbReference type="Proteomes" id="UP000198415"/>
    </source>
</evidence>
<dbReference type="RefSeq" id="WP_089299287.1">
    <property type="nucleotide sequence ID" value="NZ_BOMU01000138.1"/>
</dbReference>
<dbReference type="AlphaFoldDB" id="A0A239K8U7"/>
<keyword evidence="1" id="KW-0812">Transmembrane</keyword>
<keyword evidence="3" id="KW-1185">Reference proteome</keyword>
<sequence>MSTDLDQRPWLLRWAVLGLIVAGGIIQIVMSTYYLSVAHAPQPHDLPVGYLATPANAADVQARIEQGGQFAAHRYDSTDAMITAIRTKDVFGGLDVSATPPHLYVASAAGPAAAAALRTAFTTVVQQQTAGQVQQLVAAGQPVPAPTVQQLTTPPAITDVVALPPDDRSGASIGLLVQALAIGATVASIGLGRIGSRTKPSLLRGVGHTAALLAYAAASAAAVLVAAHAFGVVTAGADVHLFRTFLLVSVAVTGSVAGLVALIGPAGSFLGTAYFLFGVPISGATVLAEFLPPAARVLGQVLPTGAGATLVRDNLYFPDASVSQPVATLALYAIVGLLLVLVTNALANRSRRASLLQVTPRAEQADAPG</sequence>
<evidence type="ECO:0000256" key="1">
    <source>
        <dbReference type="SAM" id="Phobius"/>
    </source>
</evidence>
<organism evidence="2 3">
    <name type="scientific">Actinoplanes regularis</name>
    <dbReference type="NCBI Taxonomy" id="52697"/>
    <lineage>
        <taxon>Bacteria</taxon>
        <taxon>Bacillati</taxon>
        <taxon>Actinomycetota</taxon>
        <taxon>Actinomycetes</taxon>
        <taxon>Micromonosporales</taxon>
        <taxon>Micromonosporaceae</taxon>
        <taxon>Actinoplanes</taxon>
    </lineage>
</organism>
<evidence type="ECO:0000313" key="2">
    <source>
        <dbReference type="EMBL" id="SNT14886.1"/>
    </source>
</evidence>
<gene>
    <name evidence="2" type="ORF">SAMN06264365_1465</name>
</gene>
<evidence type="ECO:0008006" key="4">
    <source>
        <dbReference type="Google" id="ProtNLM"/>
    </source>
</evidence>
<keyword evidence="1" id="KW-1133">Transmembrane helix</keyword>
<feature type="transmembrane region" description="Helical" evidence="1">
    <location>
        <begin position="212"/>
        <end position="235"/>
    </location>
</feature>
<feature type="transmembrane region" description="Helical" evidence="1">
    <location>
        <begin position="326"/>
        <end position="347"/>
    </location>
</feature>
<feature type="transmembrane region" description="Helical" evidence="1">
    <location>
        <begin position="241"/>
        <end position="262"/>
    </location>
</feature>
<reference evidence="2 3" key="1">
    <citation type="submission" date="2017-06" db="EMBL/GenBank/DDBJ databases">
        <authorList>
            <person name="Kim H.J."/>
            <person name="Triplett B.A."/>
        </authorList>
    </citation>
    <scope>NUCLEOTIDE SEQUENCE [LARGE SCALE GENOMIC DNA]</scope>
    <source>
        <strain evidence="2 3">DSM 43151</strain>
    </source>
</reference>
<dbReference type="Proteomes" id="UP000198415">
    <property type="component" value="Unassembled WGS sequence"/>
</dbReference>
<feature type="transmembrane region" description="Helical" evidence="1">
    <location>
        <begin position="12"/>
        <end position="35"/>
    </location>
</feature>